<keyword evidence="8" id="KW-1185">Reference proteome</keyword>
<dbReference type="InterPro" id="IPR029063">
    <property type="entry name" value="SAM-dependent_MTases_sf"/>
</dbReference>
<evidence type="ECO:0000256" key="5">
    <source>
        <dbReference type="ARBA" id="ARBA00022691"/>
    </source>
</evidence>
<dbReference type="Proteomes" id="UP000285232">
    <property type="component" value="Unassembled WGS sequence"/>
</dbReference>
<keyword evidence="5 6" id="KW-0949">S-adenosyl-L-methionine</keyword>
<reference evidence="7 8" key="1">
    <citation type="journal article" date="2017" name="Int. J. Syst. Evol. Microbiol.">
        <title>Erythrobacter aquimixticola sp. nov., isolated from the junction between the ocean and a freshwater spring.</title>
        <authorList>
            <person name="Park S."/>
            <person name="Jung Y.T."/>
            <person name="Choi S.J."/>
            <person name="Yoon J.H."/>
        </authorList>
    </citation>
    <scope>NUCLEOTIDE SEQUENCE [LARGE SCALE GENOMIC DNA]</scope>
    <source>
        <strain evidence="7 8">JSSK-14</strain>
    </source>
</reference>
<keyword evidence="7" id="KW-0689">Ribosomal protein</keyword>
<evidence type="ECO:0000313" key="8">
    <source>
        <dbReference type="Proteomes" id="UP000285232"/>
    </source>
</evidence>
<keyword evidence="2 6" id="KW-0963">Cytoplasm</keyword>
<feature type="binding site" evidence="6">
    <location>
        <position position="136"/>
    </location>
    <ligand>
        <name>S-adenosyl-L-methionine</name>
        <dbReference type="ChEBI" id="CHEBI:59789"/>
    </ligand>
</feature>
<dbReference type="Pfam" id="PF06325">
    <property type="entry name" value="PrmA"/>
    <property type="match status" value="1"/>
</dbReference>
<gene>
    <name evidence="6" type="primary">prmA</name>
    <name evidence="7" type="ORF">D6201_04820</name>
</gene>
<dbReference type="GO" id="GO:0032259">
    <property type="term" value="P:methylation"/>
    <property type="evidence" value="ECO:0007669"/>
    <property type="project" value="UniProtKB-KW"/>
</dbReference>
<dbReference type="EMBL" id="RAHX01000001">
    <property type="protein sequence ID" value="RJY08771.1"/>
    <property type="molecule type" value="Genomic_DNA"/>
</dbReference>
<keyword evidence="4 6" id="KW-0808">Transferase</keyword>
<feature type="binding site" evidence="6">
    <location>
        <position position="235"/>
    </location>
    <ligand>
        <name>S-adenosyl-L-methionine</name>
        <dbReference type="ChEBI" id="CHEBI:59789"/>
    </ligand>
</feature>
<comment type="catalytic activity">
    <reaction evidence="6">
        <text>L-lysyl-[protein] + 3 S-adenosyl-L-methionine = N(6),N(6),N(6)-trimethyl-L-lysyl-[protein] + 3 S-adenosyl-L-homocysteine + 3 H(+)</text>
        <dbReference type="Rhea" id="RHEA:54192"/>
        <dbReference type="Rhea" id="RHEA-COMP:9752"/>
        <dbReference type="Rhea" id="RHEA-COMP:13826"/>
        <dbReference type="ChEBI" id="CHEBI:15378"/>
        <dbReference type="ChEBI" id="CHEBI:29969"/>
        <dbReference type="ChEBI" id="CHEBI:57856"/>
        <dbReference type="ChEBI" id="CHEBI:59789"/>
        <dbReference type="ChEBI" id="CHEBI:61961"/>
    </reaction>
</comment>
<feature type="binding site" evidence="6">
    <location>
        <position position="160"/>
    </location>
    <ligand>
        <name>S-adenosyl-L-methionine</name>
        <dbReference type="ChEBI" id="CHEBI:59789"/>
    </ligand>
</feature>
<dbReference type="GO" id="GO:0008276">
    <property type="term" value="F:protein methyltransferase activity"/>
    <property type="evidence" value="ECO:0007669"/>
    <property type="project" value="UniProtKB-UniRule"/>
</dbReference>
<evidence type="ECO:0000313" key="7">
    <source>
        <dbReference type="EMBL" id="RJY08771.1"/>
    </source>
</evidence>
<dbReference type="InterPro" id="IPR004498">
    <property type="entry name" value="Ribosomal_PrmA_MeTrfase"/>
</dbReference>
<evidence type="ECO:0000256" key="4">
    <source>
        <dbReference type="ARBA" id="ARBA00022679"/>
    </source>
</evidence>
<sequence>MSWKLSATATKARVEAALARREEWPGWDDAIVLTGFELDADDPDTWQLDAYLPGKPTAAHRKTIRALFEGEEAPRLAAEELPDADWVSESQRGVEPIRAGRFHVHTPDHAPSEEAGARNFCIPAAQAFGTGHHETTAGCLEMLDAMRRCGLHPRHVADIGTGTGLLAFAALHLWPRAVTTATDIDPVCAPAVVENAERNDVRTGHGPGEVTMLVADGMEHPVLEAAAPFDLLIANILAGPLIALAPDFAEAVAPRGDILLSGLLITQERGVRAAYLRAGFRLQRRLHRGDWSILWLRHRFAG</sequence>
<dbReference type="InterPro" id="IPR050078">
    <property type="entry name" value="Ribosomal_L11_MeTrfase_PrmA"/>
</dbReference>
<dbReference type="EC" id="2.1.1.-" evidence="6"/>
<keyword evidence="7" id="KW-0687">Ribonucleoprotein</keyword>
<dbReference type="PANTHER" id="PTHR43648:SF1">
    <property type="entry name" value="ELECTRON TRANSFER FLAVOPROTEIN BETA SUBUNIT LYSINE METHYLTRANSFERASE"/>
    <property type="match status" value="1"/>
</dbReference>
<dbReference type="GO" id="GO:0005737">
    <property type="term" value="C:cytoplasm"/>
    <property type="evidence" value="ECO:0007669"/>
    <property type="project" value="UniProtKB-SubCell"/>
</dbReference>
<evidence type="ECO:0000256" key="2">
    <source>
        <dbReference type="ARBA" id="ARBA00022490"/>
    </source>
</evidence>
<accession>A0A419RSK7</accession>
<dbReference type="OrthoDB" id="9785995at2"/>
<dbReference type="HAMAP" id="MF_00735">
    <property type="entry name" value="Methyltr_PrmA"/>
    <property type="match status" value="1"/>
</dbReference>
<keyword evidence="3 6" id="KW-0489">Methyltransferase</keyword>
<comment type="caution">
    <text evidence="7">The sequence shown here is derived from an EMBL/GenBank/DDBJ whole genome shotgun (WGS) entry which is preliminary data.</text>
</comment>
<dbReference type="RefSeq" id="WP_120047785.1">
    <property type="nucleotide sequence ID" value="NZ_RAHX01000001.1"/>
</dbReference>
<dbReference type="CDD" id="cd02440">
    <property type="entry name" value="AdoMet_MTases"/>
    <property type="match status" value="1"/>
</dbReference>
<dbReference type="SUPFAM" id="SSF53335">
    <property type="entry name" value="S-adenosyl-L-methionine-dependent methyltransferases"/>
    <property type="match status" value="1"/>
</dbReference>
<comment type="function">
    <text evidence="6">Methylates ribosomal protein L11.</text>
</comment>
<evidence type="ECO:0000256" key="1">
    <source>
        <dbReference type="ARBA" id="ARBA00009741"/>
    </source>
</evidence>
<protein>
    <recommendedName>
        <fullName evidence="6">Ribosomal protein L11 methyltransferase</fullName>
        <shortName evidence="6">L11 Mtase</shortName>
        <ecNumber evidence="6">2.1.1.-</ecNumber>
    </recommendedName>
</protein>
<dbReference type="Gene3D" id="3.40.50.150">
    <property type="entry name" value="Vaccinia Virus protein VP39"/>
    <property type="match status" value="1"/>
</dbReference>
<dbReference type="GO" id="GO:0005840">
    <property type="term" value="C:ribosome"/>
    <property type="evidence" value="ECO:0007669"/>
    <property type="project" value="UniProtKB-KW"/>
</dbReference>
<evidence type="ECO:0000256" key="6">
    <source>
        <dbReference type="HAMAP-Rule" id="MF_00735"/>
    </source>
</evidence>
<comment type="similarity">
    <text evidence="1 6">Belongs to the methyltransferase superfamily. PrmA family.</text>
</comment>
<evidence type="ECO:0000256" key="3">
    <source>
        <dbReference type="ARBA" id="ARBA00022603"/>
    </source>
</evidence>
<feature type="binding site" evidence="6">
    <location>
        <position position="183"/>
    </location>
    <ligand>
        <name>S-adenosyl-L-methionine</name>
        <dbReference type="ChEBI" id="CHEBI:59789"/>
    </ligand>
</feature>
<name>A0A419RSK7_9SPHN</name>
<dbReference type="PANTHER" id="PTHR43648">
    <property type="entry name" value="ELECTRON TRANSFER FLAVOPROTEIN BETA SUBUNIT LYSINE METHYLTRANSFERASE"/>
    <property type="match status" value="1"/>
</dbReference>
<organism evidence="7 8">
    <name type="scientific">Aurantiacibacter aquimixticola</name>
    <dbReference type="NCBI Taxonomy" id="1958945"/>
    <lineage>
        <taxon>Bacteria</taxon>
        <taxon>Pseudomonadati</taxon>
        <taxon>Pseudomonadota</taxon>
        <taxon>Alphaproteobacteria</taxon>
        <taxon>Sphingomonadales</taxon>
        <taxon>Erythrobacteraceae</taxon>
        <taxon>Aurantiacibacter</taxon>
    </lineage>
</organism>
<dbReference type="AlphaFoldDB" id="A0A419RSK7"/>
<proteinExistence type="inferred from homology"/>
<comment type="subcellular location">
    <subcellularLocation>
        <location evidence="6">Cytoplasm</location>
    </subcellularLocation>
</comment>